<proteinExistence type="predicted"/>
<dbReference type="Proteomes" id="UP001163603">
    <property type="component" value="Chromosome 6"/>
</dbReference>
<gene>
    <name evidence="1" type="ORF">Pint_23165</name>
</gene>
<evidence type="ECO:0000313" key="1">
    <source>
        <dbReference type="EMBL" id="KAJ0037602.1"/>
    </source>
</evidence>
<reference evidence="2" key="1">
    <citation type="journal article" date="2023" name="G3 (Bethesda)">
        <title>Genome assembly and association tests identify interacting loci associated with vigor, precocity, and sex in interspecific pistachio rootstocks.</title>
        <authorList>
            <person name="Palmer W."/>
            <person name="Jacygrad E."/>
            <person name="Sagayaradj S."/>
            <person name="Cavanaugh K."/>
            <person name="Han R."/>
            <person name="Bertier L."/>
            <person name="Beede B."/>
            <person name="Kafkas S."/>
            <person name="Golino D."/>
            <person name="Preece J."/>
            <person name="Michelmore R."/>
        </authorList>
    </citation>
    <scope>NUCLEOTIDE SEQUENCE [LARGE SCALE GENOMIC DNA]</scope>
</reference>
<comment type="caution">
    <text evidence="1">The sequence shown here is derived from an EMBL/GenBank/DDBJ whole genome shotgun (WGS) entry which is preliminary data.</text>
</comment>
<name>A0ACC0YHS3_9ROSI</name>
<evidence type="ECO:0000313" key="2">
    <source>
        <dbReference type="Proteomes" id="UP001163603"/>
    </source>
</evidence>
<accession>A0ACC0YHS3</accession>
<dbReference type="EMBL" id="CM047741">
    <property type="protein sequence ID" value="KAJ0037602.1"/>
    <property type="molecule type" value="Genomic_DNA"/>
</dbReference>
<sequence>MPQITGFKVCTHFDLLQMKSLCLWNQILHFYAKITKPWGEGIESHYATLLNGDFAVFSGGPNIIQWTPMVSLPPATPTPLRHATLDFDGHLIIYDLVESIWTKAEILTVNSCDYPLARGSYGICLNSGKKKDGDDLEEDYLDKAEEHQLVDMIDKNSEVMISNEAEVMETMKVAAWCLQSDFSKRPFMSVVVTVLEGLVEVEENLEFKPK</sequence>
<protein>
    <submittedName>
        <fullName evidence="1">Uncharacterized protein</fullName>
    </submittedName>
</protein>
<organism evidence="1 2">
    <name type="scientific">Pistacia integerrima</name>
    <dbReference type="NCBI Taxonomy" id="434235"/>
    <lineage>
        <taxon>Eukaryota</taxon>
        <taxon>Viridiplantae</taxon>
        <taxon>Streptophyta</taxon>
        <taxon>Embryophyta</taxon>
        <taxon>Tracheophyta</taxon>
        <taxon>Spermatophyta</taxon>
        <taxon>Magnoliopsida</taxon>
        <taxon>eudicotyledons</taxon>
        <taxon>Gunneridae</taxon>
        <taxon>Pentapetalae</taxon>
        <taxon>rosids</taxon>
        <taxon>malvids</taxon>
        <taxon>Sapindales</taxon>
        <taxon>Anacardiaceae</taxon>
        <taxon>Pistacia</taxon>
    </lineage>
</organism>
<keyword evidence="2" id="KW-1185">Reference proteome</keyword>